<dbReference type="Proteomes" id="UP000479226">
    <property type="component" value="Unassembled WGS sequence"/>
</dbReference>
<dbReference type="InterPro" id="IPR023393">
    <property type="entry name" value="START-like_dom_sf"/>
</dbReference>
<reference evidence="1 2" key="1">
    <citation type="submission" date="2020-02" db="EMBL/GenBank/DDBJ databases">
        <title>Genome sequence of the type strain DSM 27180 of Arthrobacter silviterrae.</title>
        <authorList>
            <person name="Gao J."/>
            <person name="Sun J."/>
        </authorList>
    </citation>
    <scope>NUCLEOTIDE SEQUENCE [LARGE SCALE GENOMIC DNA]</scope>
    <source>
        <strain evidence="1 2">DSM 27180</strain>
    </source>
</reference>
<keyword evidence="2" id="KW-1185">Reference proteome</keyword>
<comment type="caution">
    <text evidence="1">The sequence shown here is derived from an EMBL/GenBank/DDBJ whole genome shotgun (WGS) entry which is preliminary data.</text>
</comment>
<evidence type="ECO:0000313" key="2">
    <source>
        <dbReference type="Proteomes" id="UP000479226"/>
    </source>
</evidence>
<gene>
    <name evidence="1" type="ORF">G6N77_10980</name>
</gene>
<protein>
    <recommendedName>
        <fullName evidence="3">SRPBCC family protein</fullName>
    </recommendedName>
</protein>
<evidence type="ECO:0000313" key="1">
    <source>
        <dbReference type="EMBL" id="NGN83981.1"/>
    </source>
</evidence>
<accession>A0ABX0DAR4</accession>
<dbReference type="EMBL" id="JAAKZI010000017">
    <property type="protein sequence ID" value="NGN83981.1"/>
    <property type="molecule type" value="Genomic_DNA"/>
</dbReference>
<proteinExistence type="predicted"/>
<name>A0ABX0DAR4_9MICC</name>
<dbReference type="SUPFAM" id="SSF55961">
    <property type="entry name" value="Bet v1-like"/>
    <property type="match status" value="1"/>
</dbReference>
<dbReference type="Gene3D" id="3.30.530.20">
    <property type="match status" value="1"/>
</dbReference>
<sequence length="169" mass="18997">MAARLYDLSSSWTFPNSQQEVWDVIADPDMSWPQWWPGCSYAGPLERAPHEGASKEELLLATTASLKFKASLGYTLTVTYHPTLVESPREVAFDAAGDLEGEGRVVLSRTDNGHTRMDIEWRVWPTSRWMAFLSPVAAPAFTYAHAALMRKGETGLRNFLAWNYTNNRG</sequence>
<dbReference type="RefSeq" id="WP_165182211.1">
    <property type="nucleotide sequence ID" value="NZ_JAAKZI010000017.1"/>
</dbReference>
<organism evidence="1 2">
    <name type="scientific">Arthrobacter silviterrae</name>
    <dbReference type="NCBI Taxonomy" id="2026658"/>
    <lineage>
        <taxon>Bacteria</taxon>
        <taxon>Bacillati</taxon>
        <taxon>Actinomycetota</taxon>
        <taxon>Actinomycetes</taxon>
        <taxon>Micrococcales</taxon>
        <taxon>Micrococcaceae</taxon>
        <taxon>Arthrobacter</taxon>
    </lineage>
</organism>
<evidence type="ECO:0008006" key="3">
    <source>
        <dbReference type="Google" id="ProtNLM"/>
    </source>
</evidence>